<dbReference type="Gene3D" id="3.40.50.300">
    <property type="entry name" value="P-loop containing nucleotide triphosphate hydrolases"/>
    <property type="match status" value="1"/>
</dbReference>
<dbReference type="Proteomes" id="UP000298416">
    <property type="component" value="Unassembled WGS sequence"/>
</dbReference>
<evidence type="ECO:0000313" key="10">
    <source>
        <dbReference type="EMBL" id="KAG6400299.1"/>
    </source>
</evidence>
<dbReference type="CDD" id="cd14707">
    <property type="entry name" value="bZIP_plant_BZIP46"/>
    <property type="match status" value="1"/>
</dbReference>
<dbReference type="InterPro" id="IPR004827">
    <property type="entry name" value="bZIP"/>
</dbReference>
<dbReference type="InterPro" id="IPR041118">
    <property type="entry name" value="Rx_N"/>
</dbReference>
<dbReference type="Gene3D" id="3.80.10.10">
    <property type="entry name" value="Ribonuclease Inhibitor"/>
    <property type="match status" value="3"/>
</dbReference>
<evidence type="ECO:0000313" key="11">
    <source>
        <dbReference type="Proteomes" id="UP000298416"/>
    </source>
</evidence>
<comment type="similarity">
    <text evidence="1">Belongs to the disease resistance NB-LRR family.</text>
</comment>
<feature type="domain" description="BZIP" evidence="9">
    <location>
        <begin position="368"/>
        <end position="383"/>
    </location>
</feature>
<feature type="coiled-coil region" evidence="7">
    <location>
        <begin position="430"/>
        <end position="464"/>
    </location>
</feature>
<dbReference type="PRINTS" id="PR00364">
    <property type="entry name" value="DISEASERSIST"/>
</dbReference>
<evidence type="ECO:0000256" key="6">
    <source>
        <dbReference type="ARBA" id="ARBA00022840"/>
    </source>
</evidence>
<dbReference type="EMBL" id="PNBA02000014">
    <property type="protein sequence ID" value="KAG6400299.1"/>
    <property type="molecule type" value="Genomic_DNA"/>
</dbReference>
<evidence type="ECO:0000256" key="3">
    <source>
        <dbReference type="ARBA" id="ARBA00022737"/>
    </source>
</evidence>
<name>A0A8X8WUD3_SALSN</name>
<dbReference type="PANTHER" id="PTHR36766:SF42">
    <property type="entry name" value="NB-ARC DOMAIN DISEASE RESISTANCE PROTEIN"/>
    <property type="match status" value="1"/>
</dbReference>
<dbReference type="InterPro" id="IPR056789">
    <property type="entry name" value="LRR_R13L1-DRL21"/>
</dbReference>
<dbReference type="Pfam" id="PF25019">
    <property type="entry name" value="LRR_R13L1-DRL21"/>
    <property type="match status" value="1"/>
</dbReference>
<feature type="region of interest" description="Disordered" evidence="8">
    <location>
        <begin position="73"/>
        <end position="103"/>
    </location>
</feature>
<comment type="caution">
    <text evidence="10">The sequence shown here is derived from an EMBL/GenBank/DDBJ whole genome shotgun (WGS) entry which is preliminary data.</text>
</comment>
<gene>
    <name evidence="10" type="ORF">SASPL_137125</name>
</gene>
<dbReference type="Gene3D" id="1.20.5.4130">
    <property type="match status" value="1"/>
</dbReference>
<evidence type="ECO:0000256" key="7">
    <source>
        <dbReference type="SAM" id="Coils"/>
    </source>
</evidence>
<dbReference type="Pfam" id="PF18052">
    <property type="entry name" value="Rx_N"/>
    <property type="match status" value="1"/>
</dbReference>
<dbReference type="InterPro" id="IPR027417">
    <property type="entry name" value="P-loop_NTPase"/>
</dbReference>
<keyword evidence="11" id="KW-1185">Reference proteome</keyword>
<keyword evidence="7" id="KW-0175">Coiled coil</keyword>
<evidence type="ECO:0000256" key="4">
    <source>
        <dbReference type="ARBA" id="ARBA00022741"/>
    </source>
</evidence>
<feature type="region of interest" description="Disordered" evidence="8">
    <location>
        <begin position="1"/>
        <end position="27"/>
    </location>
</feature>
<evidence type="ECO:0000259" key="9">
    <source>
        <dbReference type="PROSITE" id="PS00036"/>
    </source>
</evidence>
<keyword evidence="3" id="KW-0677">Repeat</keyword>
<dbReference type="PROSITE" id="PS00036">
    <property type="entry name" value="BZIP_BASIC"/>
    <property type="match status" value="1"/>
</dbReference>
<feature type="compositionally biased region" description="Gly residues" evidence="8">
    <location>
        <begin position="78"/>
        <end position="99"/>
    </location>
</feature>
<accession>A0A8X8WUD3</accession>
<organism evidence="10">
    <name type="scientific">Salvia splendens</name>
    <name type="common">Scarlet sage</name>
    <dbReference type="NCBI Taxonomy" id="180675"/>
    <lineage>
        <taxon>Eukaryota</taxon>
        <taxon>Viridiplantae</taxon>
        <taxon>Streptophyta</taxon>
        <taxon>Embryophyta</taxon>
        <taxon>Tracheophyta</taxon>
        <taxon>Spermatophyta</taxon>
        <taxon>Magnoliopsida</taxon>
        <taxon>eudicotyledons</taxon>
        <taxon>Gunneridae</taxon>
        <taxon>Pentapetalae</taxon>
        <taxon>asterids</taxon>
        <taxon>lamiids</taxon>
        <taxon>Lamiales</taxon>
        <taxon>Lamiaceae</taxon>
        <taxon>Nepetoideae</taxon>
        <taxon>Mentheae</taxon>
        <taxon>Salviinae</taxon>
        <taxon>Salvia</taxon>
        <taxon>Salvia subgen. Calosphace</taxon>
        <taxon>core Calosphace</taxon>
    </lineage>
</organism>
<proteinExistence type="inferred from homology"/>
<evidence type="ECO:0000256" key="2">
    <source>
        <dbReference type="ARBA" id="ARBA00022614"/>
    </source>
</evidence>
<dbReference type="InterPro" id="IPR038005">
    <property type="entry name" value="RX-like_CC"/>
</dbReference>
<dbReference type="Gene3D" id="1.20.5.170">
    <property type="match status" value="1"/>
</dbReference>
<dbReference type="InterPro" id="IPR046347">
    <property type="entry name" value="bZIP_sf"/>
</dbReference>
<dbReference type="GO" id="GO:0043531">
    <property type="term" value="F:ADP binding"/>
    <property type="evidence" value="ECO:0007669"/>
    <property type="project" value="InterPro"/>
</dbReference>
<dbReference type="GO" id="GO:0051707">
    <property type="term" value="P:response to other organism"/>
    <property type="evidence" value="ECO:0007669"/>
    <property type="project" value="UniProtKB-ARBA"/>
</dbReference>
<reference evidence="10" key="1">
    <citation type="submission" date="2018-01" db="EMBL/GenBank/DDBJ databases">
        <authorList>
            <person name="Mao J.F."/>
        </authorList>
    </citation>
    <scope>NUCLEOTIDE SEQUENCE</scope>
    <source>
        <strain evidence="10">Huo1</strain>
        <tissue evidence="10">Leaf</tissue>
    </source>
</reference>
<keyword evidence="2" id="KW-0433">Leucine-rich repeat</keyword>
<dbReference type="GO" id="GO:0003700">
    <property type="term" value="F:DNA-binding transcription factor activity"/>
    <property type="evidence" value="ECO:0007669"/>
    <property type="project" value="InterPro"/>
</dbReference>
<keyword evidence="4" id="KW-0547">Nucleotide-binding</keyword>
<keyword evidence="6" id="KW-0067">ATP-binding</keyword>
<dbReference type="InterPro" id="IPR002182">
    <property type="entry name" value="NB-ARC"/>
</dbReference>
<evidence type="ECO:0000256" key="8">
    <source>
        <dbReference type="SAM" id="MobiDB-lite"/>
    </source>
</evidence>
<dbReference type="CDD" id="cd14798">
    <property type="entry name" value="RX-CC_like"/>
    <property type="match status" value="1"/>
</dbReference>
<dbReference type="SUPFAM" id="SSF52058">
    <property type="entry name" value="L domain-like"/>
    <property type="match status" value="1"/>
</dbReference>
<dbReference type="InterPro" id="IPR032675">
    <property type="entry name" value="LRR_dom_sf"/>
</dbReference>
<dbReference type="GO" id="GO:0006952">
    <property type="term" value="P:defense response"/>
    <property type="evidence" value="ECO:0007669"/>
    <property type="project" value="UniProtKB-KW"/>
</dbReference>
<evidence type="ECO:0000256" key="1">
    <source>
        <dbReference type="ARBA" id="ARBA00008894"/>
    </source>
</evidence>
<dbReference type="PANTHER" id="PTHR36766">
    <property type="entry name" value="PLANT BROAD-SPECTRUM MILDEW RESISTANCE PROTEIN RPW8"/>
    <property type="match status" value="1"/>
</dbReference>
<reference evidence="10" key="2">
    <citation type="submission" date="2020-08" db="EMBL/GenBank/DDBJ databases">
        <title>Plant Genome Project.</title>
        <authorList>
            <person name="Zhang R.-G."/>
        </authorList>
    </citation>
    <scope>NUCLEOTIDE SEQUENCE</scope>
    <source>
        <strain evidence="10">Huo1</strain>
        <tissue evidence="10">Leaf</tissue>
    </source>
</reference>
<evidence type="ECO:0000256" key="5">
    <source>
        <dbReference type="ARBA" id="ARBA00022821"/>
    </source>
</evidence>
<keyword evidence="5" id="KW-0611">Plant defense</keyword>
<dbReference type="SUPFAM" id="SSF52540">
    <property type="entry name" value="P-loop containing nucleoside triphosphate hydrolases"/>
    <property type="match status" value="1"/>
</dbReference>
<dbReference type="SUPFAM" id="SSF57959">
    <property type="entry name" value="Leucine zipper domain"/>
    <property type="match status" value="1"/>
</dbReference>
<feature type="region of interest" description="Disordered" evidence="8">
    <location>
        <begin position="318"/>
        <end position="338"/>
    </location>
</feature>
<dbReference type="GO" id="GO:0005524">
    <property type="term" value="F:ATP binding"/>
    <property type="evidence" value="ECO:0007669"/>
    <property type="project" value="UniProtKB-KW"/>
</dbReference>
<protein>
    <recommendedName>
        <fullName evidence="9">BZIP domain-containing protein</fullName>
    </recommendedName>
</protein>
<sequence>MGSNLNFKNFANEPPAGGGGRVANNSPLTRQSSVYSLTFDEFQNTIGGSGKDFGSMNMDELLKSIWSAEDNQNFTPAIGGGGGDAGGGGSGGQEGGGLQRQGSLILPRTISQKTVDEVWRDMSKEGAAAKEGAVSVASFGMPQRQQTLGEITLEEFLVRAGVVREEAQLAAAANNAGIFGDLWHPVNNNSGLGFGFQQQQQAGRNLGLIGAGVTETSNPMAAQSAANLPLNVNGIRSSAQQMENHQLQQQQRQHQPQQILPKQSAMGYGSAMGIPSNGQLSSPRIRGGMVGISDPGMNNSPVHNSALQGGGLGMVGLGSNGSPAVSSDGLSKSNGDTSSVSPVPYVFNGGLRGRKSAALEKVVERRQRRMIKNRESAARSRARKQVSLSDMTLFLFHPSNEELSTRCVYDICHLVTFFAAAVASFPFGFLQAYTMELEAEVAKLKEENEQLQKKQAEIMEMQKNQVRCFAFTPQILNMTFDIWLPFSSSPDPLISLSNSRFCAMATDGAGDGKTAEWGEETVLEKDADWAVVEKVFKMKGSRLEAFLQLVLNNLSSLIKEEIGLILGVDNEMKKLCSTLTTIQAVLEDAEDKQIESKPIRDWLQKLTALAYEIDDILDECNTHVSKLNHTHSKLSRYSLKKLLYRHNIARRIKQVNEKVEAVVAERAKFHLREMPVDRPREAAPTSRETASLLNQFDKIHGREEDKDTIVKMLVNEVKDKQEMSVLPIIGVGGLGKTTLARLVFNDPQVEEHFDVRIWVCVSDNFEMKTLVNALIESATGSGEGSGLQHLDATERRLWELLSKKRYLIVMDDVWNDHQDKWFELRDVLSCGSAGSSVVGNEICDELLLRSLLQTNGVNINVIGMHDLVHDLAESIMENKVSGIQSERNLASASTVRELTSLRVLYATQKAIKDLPPSIGNLKHLRYLNLSCSEIRTLPNSLCTLWNLQTLNLDMCHRLVALPKKLNSLANLQHLCLSYCKSLCEMPPKTRELNGLKTLSMFIVGHHRDKLEELEYLNLSGRLEIMHLERVKDHMDAKKAKIEKKNNLRELSLSWERKYLSKLEMEVDERVLEALQPHPNLESLYIEGFSGRHLPLGELPHLEKLHLKNVRVEYIIEEVGCGHSVKIQFLALKELHLTDLPNLKGLSKEHESKEAFPNLETLRIKHCSSLILPTLSSFQKLKLLGCSSSTLCLLSEEDIPMNLEVDIEESLTCFPIETLAKFSKLRSLVVMGAKEISVTREGLQALKDLTKLSLEHCWTMRCLPEGMLGHLTALDFLHIWDCRELVELPEDIKHLHNLKFLFLTQLPMITRLPRAFQKLTWLQLQDLPKLESLPGQLPSLNRLVLIDCPKIVSIPALPNLKGISVNGFPQLERRCQRGSGEDWHKIAHVRSIYILP</sequence>
<dbReference type="Pfam" id="PF00931">
    <property type="entry name" value="NB-ARC"/>
    <property type="match status" value="1"/>
</dbReference>
<feature type="compositionally biased region" description="Polar residues" evidence="8">
    <location>
        <begin position="323"/>
        <end position="338"/>
    </location>
</feature>